<dbReference type="Proteomes" id="UP000241595">
    <property type="component" value="Unassembled WGS sequence"/>
</dbReference>
<protein>
    <submittedName>
        <fullName evidence="3">Uncharacterized conserved protein</fullName>
    </submittedName>
</protein>
<dbReference type="STRING" id="1841859.GCA_900157385_04331"/>
<gene>
    <name evidence="3" type="ORF">MTAB308_4330</name>
</gene>
<dbReference type="RefSeq" id="WP_077102044.1">
    <property type="nucleotide sequence ID" value="NZ_LT717701.1"/>
</dbReference>
<dbReference type="InterPro" id="IPR005545">
    <property type="entry name" value="YCII"/>
</dbReference>
<evidence type="ECO:0000259" key="2">
    <source>
        <dbReference type="Pfam" id="PF03795"/>
    </source>
</evidence>
<dbReference type="SUPFAM" id="SSF54909">
    <property type="entry name" value="Dimeric alpha+beta barrel"/>
    <property type="match status" value="1"/>
</dbReference>
<comment type="similarity">
    <text evidence="1">Belongs to the YciI family.</text>
</comment>
<evidence type="ECO:0000313" key="3">
    <source>
        <dbReference type="EMBL" id="SPM30821.1"/>
    </source>
</evidence>
<evidence type="ECO:0000313" key="4">
    <source>
        <dbReference type="Proteomes" id="UP000241595"/>
    </source>
</evidence>
<dbReference type="OrthoDB" id="5117987at2"/>
<feature type="domain" description="YCII-related" evidence="2">
    <location>
        <begin position="56"/>
        <end position="87"/>
    </location>
</feature>
<reference evidence="3 4" key="1">
    <citation type="submission" date="2017-01" db="EMBL/GenBank/DDBJ databases">
        <authorList>
            <consortium name="Urmite Genomes"/>
        </authorList>
    </citation>
    <scope>NUCLEOTIDE SEQUENCE [LARGE SCALE GENOMIC DNA]</scope>
    <source>
        <strain evidence="3 4">AB308</strain>
    </source>
</reference>
<dbReference type="InterPro" id="IPR011008">
    <property type="entry name" value="Dimeric_a/b-barrel"/>
</dbReference>
<name>A0A2U3NH14_9MYCO</name>
<keyword evidence="4" id="KW-1185">Reference proteome</keyword>
<proteinExistence type="inferred from homology"/>
<dbReference type="EMBL" id="FTRV01000015">
    <property type="protein sequence ID" value="SPM30821.1"/>
    <property type="molecule type" value="Genomic_DNA"/>
</dbReference>
<dbReference type="Gene3D" id="3.30.70.1060">
    <property type="entry name" value="Dimeric alpha+beta barrel"/>
    <property type="match status" value="1"/>
</dbReference>
<sequence length="97" mass="10330">MAEFIFTYRMPRDYAIGDADTMRAWQAWFAGIGDELIDMGKPARAAETVGSCGEGTWLGGFSIIRADSAEQAREIAERCPGLASGGGVEVGSLVEIP</sequence>
<organism evidence="3 4">
    <name type="scientific">Mycobacterium terramassiliense</name>
    <dbReference type="NCBI Taxonomy" id="1841859"/>
    <lineage>
        <taxon>Bacteria</taxon>
        <taxon>Bacillati</taxon>
        <taxon>Actinomycetota</taxon>
        <taxon>Actinomycetes</taxon>
        <taxon>Mycobacteriales</taxon>
        <taxon>Mycobacteriaceae</taxon>
        <taxon>Mycobacterium</taxon>
    </lineage>
</organism>
<evidence type="ECO:0000256" key="1">
    <source>
        <dbReference type="ARBA" id="ARBA00007689"/>
    </source>
</evidence>
<dbReference type="AlphaFoldDB" id="A0A2U3NH14"/>
<dbReference type="Pfam" id="PF03795">
    <property type="entry name" value="YCII"/>
    <property type="match status" value="1"/>
</dbReference>
<accession>A0A2U3NH14</accession>